<keyword evidence="2" id="KW-1185">Reference proteome</keyword>
<dbReference type="Proteomes" id="UP000009286">
    <property type="component" value="Chromosome"/>
</dbReference>
<dbReference type="AlphaFoldDB" id="G2KP75"/>
<dbReference type="EMBL" id="CP002382">
    <property type="protein sequence ID" value="AEP08976.1"/>
    <property type="molecule type" value="Genomic_DNA"/>
</dbReference>
<organism evidence="1 2">
    <name type="scientific">Micavibrio aeruginosavorus (strain ARL-13)</name>
    <dbReference type="NCBI Taxonomy" id="856793"/>
    <lineage>
        <taxon>Bacteria</taxon>
        <taxon>Pseudomonadati</taxon>
        <taxon>Bdellovibrionota</taxon>
        <taxon>Bdellovibrionia</taxon>
        <taxon>Bdellovibrionales</taxon>
        <taxon>Pseudobdellovibrionaceae</taxon>
        <taxon>Micavibrio</taxon>
    </lineage>
</organism>
<sequence>MILKTPFVVLFGKKNLITDIAPSRTTNKGKGARTPCAPRHVLQNIE</sequence>
<accession>G2KP75</accession>
<gene>
    <name evidence="1" type="ordered locus">MICA_642</name>
</gene>
<evidence type="ECO:0000313" key="1">
    <source>
        <dbReference type="EMBL" id="AEP08976.1"/>
    </source>
</evidence>
<evidence type="ECO:0000313" key="2">
    <source>
        <dbReference type="Proteomes" id="UP000009286"/>
    </source>
</evidence>
<proteinExistence type="predicted"/>
<name>G2KP75_MICAA</name>
<dbReference type="KEGG" id="mai:MICA_642"/>
<reference evidence="1 2" key="1">
    <citation type="journal article" date="2011" name="BMC Genomics">
        <title>Genomic insights into an obligate epibiotic bacterial predator: Micavibrio aeruginosavorus ARL-13.</title>
        <authorList>
            <person name="Wang Z."/>
            <person name="Kadouri D."/>
            <person name="Wu M."/>
        </authorList>
    </citation>
    <scope>NUCLEOTIDE SEQUENCE [LARGE SCALE GENOMIC DNA]</scope>
    <source>
        <strain evidence="1 2">ARL-13</strain>
    </source>
</reference>
<protein>
    <submittedName>
        <fullName evidence="1">Uncharacterized protein</fullName>
    </submittedName>
</protein>
<dbReference type="HOGENOM" id="CLU_3185766_0_0_5"/>